<dbReference type="EMBL" id="JAVREZ010000012">
    <property type="protein sequence ID" value="MDT0484612.1"/>
    <property type="molecule type" value="Genomic_DNA"/>
</dbReference>
<name>A0ABU2VG97_9ACTN</name>
<evidence type="ECO:0000256" key="1">
    <source>
        <dbReference type="SAM" id="MobiDB-lite"/>
    </source>
</evidence>
<sequence length="1931" mass="198714">MTVTPAGGVEEILVVKNAKAASDPQLASLALTTVNGSGTSLSQDAGGNVTMKDKRGRALVTSPAPVMWDSATVPPTGADADRPSVHPETDTVPTASTASTAEVPGSRAHTGRVRTTLRGRRLALSPDISLLKGGSTAYPVYIDPAFTPHPTSGSTLHYDEVQQAFPTVSNYDTGGSGGLATGYQGFSSPTGIERTFYNLSVPSAIYGAHVISATLNTKVTYAAASGSNSTTVNVFSEGPISSTTTWNSQPAKATGATNPNYPSPNVSKSFTTTSSSPNLSVAFDVTAGMQTIANLHNNNWTLGLYNATETNDVDFVRFTDNPTFSITYNNPPATPANLSMTPSVVTGSSTYTSTGTPTLSASATDANSDTVQLGYQILSGSTVKASGNTAFVTAGTAATWKPSTALPDGAYTWQVRAYDGEDYSAWTTAKAFTIDTSTPPAPTVSCPSYPSGQWTAAVSGGATCSLTDSSGDITGYDWNLDGGTSTYVSGTAPSITVNPPAGYHTVAVYAVSKASKNGATANYSFGVGSAGMTAPDDQATTSTTFPLQAAAPPGSAKVTFQYRKGTTGSFTTIPAGDVKSGSSSVTWPVATTSGSGEVQSPALTWNVTHTLNNDGLLQIEAVFTDSSGNNPITTPPVSVTLDRIGTGADFGTTQVGPVTIGLQSGNASVSMTDVSIGSFGSGLGVTRTFNSLAPAAPSLFGPGWTTTLPVEGTSATWSSVTDATSYATATGADGSRLTFATTGTNGNGLTTYSPQGPAVSAGVTLTKKSGVFTLTDGSGIATSFAVPAGGTAGTYLPSTVTQPGGGNTSTSYVYDSTSGDPGYGKPLLVIAPDANAPTGTASSTACPNPPSASTWDAGCRALQFSYDSATGNVSEIDFVTSDGSHLTQTPVADYTYDSSGRLKYEWDPRISTPLKTMYTYDETPSDSDYGRITAVYPAQDRGQPANTLQPWALAYDYTPGDAGYGKILSVTRTHNAANGGGTAVNTVSYSVPLTTANGGPTNMDPATTANWGQRDNPVSAVAIFPADHAPTSNPPSDWTYARILYYDASGREVNTATYNNGWNVTTTEYDQYSNDIRELTADNRATALAAGSASATVAGQLDTQYLYSADGTELLDTYGPAHQAMAAGTTQTVRSHVHDTYDEGAPNQGLDSDGQPYQLVTTETSAASPGVSVPGSGDVDVRTTRYVYSSGSDTLGWSLHTPLQTVTDPGSGHLNITSTTVYNENTSLYGGENLPIETRQPSNPSGGGAGSTKTIYYMAGANSADSACGDQPAWADLTCKTEPAAQPGTTGTASLPVTSYTYNIYLQPLTTTDTYTAADGSTSTRTTTDHYDAAGRLTDVSTATTGPGMGAAVAPAHTVYSSTTGLVTDQQNLDSGGNVSSEVSTQYDDFAQPSEYTDASGTQTQYTYNLAGRLTGRSDSADGGDTVTLSFDGGGNHTGAATSETDSVSGTYGATYDQDGNLTGETYPGGTSATYAYDPTGIATSLTYTNSAWSGALSDTVTPNSSGDWANRTVLASSEVYSYDAADRIAGVADTQSGGCTTRSYTYDADSNRTEVSTAAPAADGSCQTTSTQNEYHSYDTADRLTDTGYAYDTQGDITTTPSVDAGNAGDLTATYYANDMLASQAEAGRTMTWQLDPMGVRFGSYTDSQTGVTTTNHYADPGDSPDLITGSDGGWTRITTGPSGLVATTTAAGVTLDLSDLHGDEMATVDVASDAVTGTCTYSEFGTVETGTPGEYGVQGAAQRSSSSLGGTALMGVRVYNPSLGRFAQVDPELLGSANAYDYTNQNPVMQEDTSGMKPRSCGFICGIVTDGVADLAAAFCGAQGPLGGAICGFFVGVAYGLAVYSYEYVGRGFTVSGAAHAAETNGWEYGLAAAGVGTLLKAMKPLYPYLEKYGPKIAVWVEKVAGKTVGKWVLEALSYVESWVHSKIK</sequence>
<dbReference type="Gene3D" id="2.60.40.10">
    <property type="entry name" value="Immunoglobulins"/>
    <property type="match status" value="1"/>
</dbReference>
<evidence type="ECO:0000313" key="2">
    <source>
        <dbReference type="EMBL" id="MDT0484612.1"/>
    </source>
</evidence>
<dbReference type="InterPro" id="IPR031325">
    <property type="entry name" value="RHS_repeat"/>
</dbReference>
<dbReference type="InterPro" id="IPR006530">
    <property type="entry name" value="YD"/>
</dbReference>
<reference evidence="3" key="1">
    <citation type="submission" date="2023-07" db="EMBL/GenBank/DDBJ databases">
        <title>30 novel species of actinomycetes from the DSMZ collection.</title>
        <authorList>
            <person name="Nouioui I."/>
        </authorList>
    </citation>
    <scope>NUCLEOTIDE SEQUENCE [LARGE SCALE GENOMIC DNA]</scope>
    <source>
        <strain evidence="3">DSM 41640</strain>
    </source>
</reference>
<dbReference type="RefSeq" id="WP_311717464.1">
    <property type="nucleotide sequence ID" value="NZ_JAVREZ010000012.1"/>
</dbReference>
<feature type="compositionally biased region" description="Polar residues" evidence="1">
    <location>
        <begin position="91"/>
        <end position="100"/>
    </location>
</feature>
<feature type="region of interest" description="Disordered" evidence="1">
    <location>
        <begin position="243"/>
        <end position="270"/>
    </location>
</feature>
<gene>
    <name evidence="2" type="ORF">RNB18_31255</name>
</gene>
<dbReference type="Pfam" id="PF05593">
    <property type="entry name" value="RHS_repeat"/>
    <property type="match status" value="1"/>
</dbReference>
<feature type="region of interest" description="Disordered" evidence="1">
    <location>
        <begin position="67"/>
        <end position="113"/>
    </location>
</feature>
<keyword evidence="3" id="KW-1185">Reference proteome</keyword>
<dbReference type="InterPro" id="IPR022385">
    <property type="entry name" value="Rhs_assc_core"/>
</dbReference>
<feature type="compositionally biased region" description="Basic and acidic residues" evidence="1">
    <location>
        <begin position="79"/>
        <end position="89"/>
    </location>
</feature>
<dbReference type="NCBIfam" id="TIGR01643">
    <property type="entry name" value="YD_repeat_2x"/>
    <property type="match status" value="1"/>
</dbReference>
<protein>
    <submittedName>
        <fullName evidence="2">RHS repeat-associated core domain-containing protein</fullName>
    </submittedName>
</protein>
<comment type="caution">
    <text evidence="2">The sequence shown here is derived from an EMBL/GenBank/DDBJ whole genome shotgun (WGS) entry which is preliminary data.</text>
</comment>
<dbReference type="Proteomes" id="UP001183824">
    <property type="component" value="Unassembled WGS sequence"/>
</dbReference>
<dbReference type="NCBIfam" id="TIGR03696">
    <property type="entry name" value="Rhs_assc_core"/>
    <property type="match status" value="1"/>
</dbReference>
<proteinExistence type="predicted"/>
<dbReference type="InterPro" id="IPR013783">
    <property type="entry name" value="Ig-like_fold"/>
</dbReference>
<dbReference type="Gene3D" id="2.180.10.10">
    <property type="entry name" value="RHS repeat-associated core"/>
    <property type="match status" value="1"/>
</dbReference>
<accession>A0ABU2VG97</accession>
<organism evidence="2 3">
    <name type="scientific">Streptomyces doebereineriae</name>
    <dbReference type="NCBI Taxonomy" id="3075528"/>
    <lineage>
        <taxon>Bacteria</taxon>
        <taxon>Bacillati</taxon>
        <taxon>Actinomycetota</taxon>
        <taxon>Actinomycetes</taxon>
        <taxon>Kitasatosporales</taxon>
        <taxon>Streptomycetaceae</taxon>
        <taxon>Streptomyces</taxon>
    </lineage>
</organism>
<evidence type="ECO:0000313" key="3">
    <source>
        <dbReference type="Proteomes" id="UP001183824"/>
    </source>
</evidence>